<dbReference type="AlphaFoldDB" id="A0A6M4X1Z9"/>
<keyword evidence="2" id="KW-1185">Reference proteome</keyword>
<gene>
    <name evidence="1" type="ORF">G9272_20055</name>
</gene>
<dbReference type="RefSeq" id="WP_171397854.1">
    <property type="nucleotide sequence ID" value="NZ_CP049838.1"/>
</dbReference>
<dbReference type="EMBL" id="CP049838">
    <property type="protein sequence ID" value="QJT02333.1"/>
    <property type="molecule type" value="Genomic_DNA"/>
</dbReference>
<name>A0A6M4X1Z9_9ACTN</name>
<dbReference type="Proteomes" id="UP000502665">
    <property type="component" value="Chromosome"/>
</dbReference>
<reference evidence="1" key="1">
    <citation type="submission" date="2020-03" db="EMBL/GenBank/DDBJ databases">
        <title>Molecular networking-based the target discovery of potent antiproliferative macrolactams: 5/6/7/16 polycyclic ansamycins and glycosylated trienomycin from Streptomyces cacaoi subsp. asoensis.</title>
        <authorList>
            <person name="Liu L.-L."/>
        </authorList>
    </citation>
    <scope>NUCLEOTIDE SEQUENCE [LARGE SCALE GENOMIC DNA]</scope>
    <source>
        <strain evidence="1">H2S5</strain>
    </source>
</reference>
<protein>
    <submittedName>
        <fullName evidence="1">Uncharacterized protein</fullName>
    </submittedName>
</protein>
<evidence type="ECO:0000313" key="1">
    <source>
        <dbReference type="EMBL" id="QJT02333.1"/>
    </source>
</evidence>
<accession>A0A6M4X1Z9</accession>
<organism evidence="1 2">
    <name type="scientific">Streptomyces asoensis</name>
    <dbReference type="NCBI Taxonomy" id="249586"/>
    <lineage>
        <taxon>Bacteria</taxon>
        <taxon>Bacillati</taxon>
        <taxon>Actinomycetota</taxon>
        <taxon>Actinomycetes</taxon>
        <taxon>Kitasatosporales</taxon>
        <taxon>Streptomycetaceae</taxon>
        <taxon>Streptomyces</taxon>
    </lineage>
</organism>
<sequence length="171" mass="19877">MGFFDKLTGTRYPESGLVPRSAEEVRAALFAVNGPEVPYRVRNALPGERADLVAEWRVREPSWHSYFVRVRMQQTLKTRMRLLPGTHEVRSVDEWREVTWVGDPPRLAVAREFGRGQVTMVSRQWVVERGPDGRRRLRETYRFDPAEMKDPLREAVLAAGWIWRGVAFGRL</sequence>
<proteinExistence type="predicted"/>
<evidence type="ECO:0000313" key="2">
    <source>
        <dbReference type="Proteomes" id="UP000502665"/>
    </source>
</evidence>